<reference evidence="11" key="1">
    <citation type="journal article" date="2019" name="Int. J. Syst. Evol. Microbiol.">
        <title>The Global Catalogue of Microorganisms (GCM) 10K type strain sequencing project: providing services to taxonomists for standard genome sequencing and annotation.</title>
        <authorList>
            <consortium name="The Broad Institute Genomics Platform"/>
            <consortium name="The Broad Institute Genome Sequencing Center for Infectious Disease"/>
            <person name="Wu L."/>
            <person name="Ma J."/>
        </authorList>
    </citation>
    <scope>NUCLEOTIDE SEQUENCE [LARGE SCALE GENOMIC DNA]</scope>
    <source>
        <strain evidence="11">CGMCC 4.7277</strain>
    </source>
</reference>
<feature type="chain" id="PRO_5046203184" evidence="9">
    <location>
        <begin position="24"/>
        <end position="457"/>
    </location>
</feature>
<evidence type="ECO:0000256" key="5">
    <source>
        <dbReference type="ARBA" id="ARBA00022692"/>
    </source>
</evidence>
<name>A0ABW0Q881_9BURK</name>
<keyword evidence="4" id="KW-1134">Transmembrane beta strand</keyword>
<keyword evidence="8" id="KW-0175">Coiled coil</keyword>
<sequence>MLLTRMGRLSLLLPLLMFSSARAEDLLASWQAARTHDAYFAAARDALSAGIEQAKQGDAGLLPQVSLDGTARQLQKDYYAGQAATSSKNGRGQQFTLGLSLVQPLYNRAASATRDQSHRQSDQAQLRYLAAEQDLILRTAKAYCDVLIAQENVNLAKAQTEAVGEQLARAQKMFELGLSSVTDSDDAQARYDTTVATGIAARNDLEVKANAYRKLTGLDPARLVPISSGMPTPPAAPEALAALLSQARHQNLDVRAQQLGVEIARLEIDRYRLESSPVVSLVASLGNQLDRGSFSSSGGSDRTLNGAVGLQLSIPLYAGGARDSRLRQAVALADQQANTLEGLQRDAEQQAQQYFLDVASGSARVRALEQAQASAATAVASSKLGREVGVRTVLEVLNAEQAYYQTLYNLVAARYGLLFSRLQLAAAIGDLQEAQLAAVNAWLTTTTAPATPAPAPH</sequence>
<keyword evidence="9" id="KW-0732">Signal</keyword>
<dbReference type="InterPro" id="IPR010130">
    <property type="entry name" value="T1SS_OMP_TolC"/>
</dbReference>
<keyword evidence="7" id="KW-0998">Cell outer membrane</keyword>
<evidence type="ECO:0000313" key="11">
    <source>
        <dbReference type="Proteomes" id="UP001596084"/>
    </source>
</evidence>
<dbReference type="InterPro" id="IPR051906">
    <property type="entry name" value="TolC-like"/>
</dbReference>
<evidence type="ECO:0000256" key="2">
    <source>
        <dbReference type="ARBA" id="ARBA00007613"/>
    </source>
</evidence>
<dbReference type="RefSeq" id="WP_169804348.1">
    <property type="nucleotide sequence ID" value="NZ_JBHSMX010000011.1"/>
</dbReference>
<feature type="signal peptide" evidence="9">
    <location>
        <begin position="1"/>
        <end position="23"/>
    </location>
</feature>
<gene>
    <name evidence="10" type="ORF">ACFPP7_06970</name>
</gene>
<evidence type="ECO:0000256" key="8">
    <source>
        <dbReference type="SAM" id="Coils"/>
    </source>
</evidence>
<evidence type="ECO:0000313" key="10">
    <source>
        <dbReference type="EMBL" id="MFC5520658.1"/>
    </source>
</evidence>
<comment type="caution">
    <text evidence="10">The sequence shown here is derived from an EMBL/GenBank/DDBJ whole genome shotgun (WGS) entry which is preliminary data.</text>
</comment>
<evidence type="ECO:0000256" key="3">
    <source>
        <dbReference type="ARBA" id="ARBA00022448"/>
    </source>
</evidence>
<protein>
    <submittedName>
        <fullName evidence="10">TolC family outer membrane protein</fullName>
    </submittedName>
</protein>
<dbReference type="NCBIfam" id="TIGR01844">
    <property type="entry name" value="type_I_sec_TolC"/>
    <property type="match status" value="1"/>
</dbReference>
<dbReference type="Proteomes" id="UP001596084">
    <property type="component" value="Unassembled WGS sequence"/>
</dbReference>
<evidence type="ECO:0000256" key="1">
    <source>
        <dbReference type="ARBA" id="ARBA00004442"/>
    </source>
</evidence>
<feature type="coiled-coil region" evidence="8">
    <location>
        <begin position="326"/>
        <end position="353"/>
    </location>
</feature>
<comment type="similarity">
    <text evidence="2">Belongs to the outer membrane factor (OMF) (TC 1.B.17) family.</text>
</comment>
<evidence type="ECO:0000256" key="9">
    <source>
        <dbReference type="SAM" id="SignalP"/>
    </source>
</evidence>
<dbReference type="EMBL" id="JBHSMX010000011">
    <property type="protein sequence ID" value="MFC5520658.1"/>
    <property type="molecule type" value="Genomic_DNA"/>
</dbReference>
<dbReference type="PANTHER" id="PTHR30026">
    <property type="entry name" value="OUTER MEMBRANE PROTEIN TOLC"/>
    <property type="match status" value="1"/>
</dbReference>
<dbReference type="Gene3D" id="1.20.1600.10">
    <property type="entry name" value="Outer membrane efflux proteins (OEP)"/>
    <property type="match status" value="1"/>
</dbReference>
<evidence type="ECO:0000256" key="7">
    <source>
        <dbReference type="ARBA" id="ARBA00023237"/>
    </source>
</evidence>
<keyword evidence="5" id="KW-0812">Transmembrane</keyword>
<keyword evidence="6" id="KW-0472">Membrane</keyword>
<evidence type="ECO:0000256" key="4">
    <source>
        <dbReference type="ARBA" id="ARBA00022452"/>
    </source>
</evidence>
<keyword evidence="11" id="KW-1185">Reference proteome</keyword>
<dbReference type="SUPFAM" id="SSF56954">
    <property type="entry name" value="Outer membrane efflux proteins (OEP)"/>
    <property type="match status" value="1"/>
</dbReference>
<organism evidence="10 11">
    <name type="scientific">Polaromonas jejuensis</name>
    <dbReference type="NCBI Taxonomy" id="457502"/>
    <lineage>
        <taxon>Bacteria</taxon>
        <taxon>Pseudomonadati</taxon>
        <taxon>Pseudomonadota</taxon>
        <taxon>Betaproteobacteria</taxon>
        <taxon>Burkholderiales</taxon>
        <taxon>Comamonadaceae</taxon>
        <taxon>Polaromonas</taxon>
    </lineage>
</organism>
<dbReference type="InterPro" id="IPR003423">
    <property type="entry name" value="OMP_efflux"/>
</dbReference>
<comment type="subcellular location">
    <subcellularLocation>
        <location evidence="1">Cell outer membrane</location>
    </subcellularLocation>
</comment>
<proteinExistence type="inferred from homology"/>
<dbReference type="Pfam" id="PF02321">
    <property type="entry name" value="OEP"/>
    <property type="match status" value="2"/>
</dbReference>
<accession>A0ABW0Q881</accession>
<evidence type="ECO:0000256" key="6">
    <source>
        <dbReference type="ARBA" id="ARBA00023136"/>
    </source>
</evidence>
<keyword evidence="3" id="KW-0813">Transport</keyword>
<dbReference type="PANTHER" id="PTHR30026:SF20">
    <property type="entry name" value="OUTER MEMBRANE PROTEIN TOLC"/>
    <property type="match status" value="1"/>
</dbReference>